<dbReference type="AlphaFoldDB" id="A0A8S4S379"/>
<evidence type="ECO:0000313" key="2">
    <source>
        <dbReference type="EMBL" id="CAH2248359.1"/>
    </source>
</evidence>
<feature type="transmembrane region" description="Helical" evidence="1">
    <location>
        <begin position="77"/>
        <end position="97"/>
    </location>
</feature>
<keyword evidence="1" id="KW-0472">Membrane</keyword>
<evidence type="ECO:0000313" key="3">
    <source>
        <dbReference type="Proteomes" id="UP000838756"/>
    </source>
</evidence>
<reference evidence="2" key="1">
    <citation type="submission" date="2022-03" db="EMBL/GenBank/DDBJ databases">
        <authorList>
            <person name="Lindestad O."/>
        </authorList>
    </citation>
    <scope>NUCLEOTIDE SEQUENCE</scope>
</reference>
<evidence type="ECO:0000256" key="1">
    <source>
        <dbReference type="SAM" id="Phobius"/>
    </source>
</evidence>
<sequence>MVPVEQDYKVPEHTCQSISFNKPLPMILLARRSTESKVSVWYLAEPSLSVNNEAAADDLTYKNLTCPPLGQKLDTHIYLFFFALALSHHLGSALFVFLRQDSLSWVVTSIRFAFLISLATVVHHVGGRECQGFSPRDRHRAA</sequence>
<keyword evidence="1" id="KW-0812">Transmembrane</keyword>
<dbReference type="Proteomes" id="UP000838756">
    <property type="component" value="Unassembled WGS sequence"/>
</dbReference>
<keyword evidence="3" id="KW-1185">Reference proteome</keyword>
<protein>
    <submittedName>
        <fullName evidence="2">Jg6186 protein</fullName>
    </submittedName>
</protein>
<comment type="caution">
    <text evidence="2">The sequence shown here is derived from an EMBL/GenBank/DDBJ whole genome shotgun (WGS) entry which is preliminary data.</text>
</comment>
<dbReference type="EMBL" id="CAKXAJ010025974">
    <property type="protein sequence ID" value="CAH2248359.1"/>
    <property type="molecule type" value="Genomic_DNA"/>
</dbReference>
<keyword evidence="1" id="KW-1133">Transmembrane helix</keyword>
<name>A0A8S4S379_9NEOP</name>
<gene>
    <name evidence="2" type="primary">jg6186</name>
    <name evidence="2" type="ORF">PAEG_LOCUS21731</name>
</gene>
<accession>A0A8S4S379</accession>
<organism evidence="2 3">
    <name type="scientific">Pararge aegeria aegeria</name>
    <dbReference type="NCBI Taxonomy" id="348720"/>
    <lineage>
        <taxon>Eukaryota</taxon>
        <taxon>Metazoa</taxon>
        <taxon>Ecdysozoa</taxon>
        <taxon>Arthropoda</taxon>
        <taxon>Hexapoda</taxon>
        <taxon>Insecta</taxon>
        <taxon>Pterygota</taxon>
        <taxon>Neoptera</taxon>
        <taxon>Endopterygota</taxon>
        <taxon>Lepidoptera</taxon>
        <taxon>Glossata</taxon>
        <taxon>Ditrysia</taxon>
        <taxon>Papilionoidea</taxon>
        <taxon>Nymphalidae</taxon>
        <taxon>Satyrinae</taxon>
        <taxon>Satyrini</taxon>
        <taxon>Parargina</taxon>
        <taxon>Pararge</taxon>
    </lineage>
</organism>
<proteinExistence type="predicted"/>
<feature type="transmembrane region" description="Helical" evidence="1">
    <location>
        <begin position="103"/>
        <end position="126"/>
    </location>
</feature>